<comment type="caution">
    <text evidence="2">The sequence shown here is derived from an EMBL/GenBank/DDBJ whole genome shotgun (WGS) entry which is preliminary data.</text>
</comment>
<reference evidence="2 3" key="1">
    <citation type="submission" date="2022-10" db="EMBL/GenBank/DDBJ databases">
        <title>Draft genome sequence of Streptomyces sp. YSPA8.</title>
        <authorList>
            <person name="Moriuchi R."/>
            <person name="Dohra H."/>
            <person name="Yamamura H."/>
            <person name="Kodani S."/>
        </authorList>
    </citation>
    <scope>NUCLEOTIDE SEQUENCE [LARGE SCALE GENOMIC DNA]</scope>
    <source>
        <strain evidence="2 3">YSPA8</strain>
    </source>
</reference>
<keyword evidence="3" id="KW-1185">Reference proteome</keyword>
<organism evidence="2 3">
    <name type="scientific">Streptomyces yaizuensis</name>
    <dbReference type="NCBI Taxonomy" id="2989713"/>
    <lineage>
        <taxon>Bacteria</taxon>
        <taxon>Bacillati</taxon>
        <taxon>Actinomycetota</taxon>
        <taxon>Actinomycetes</taxon>
        <taxon>Kitasatosporales</taxon>
        <taxon>Streptomycetaceae</taxon>
        <taxon>Streptomyces</taxon>
    </lineage>
</organism>
<dbReference type="Proteomes" id="UP001291653">
    <property type="component" value="Unassembled WGS sequence"/>
</dbReference>
<evidence type="ECO:0000313" key="2">
    <source>
        <dbReference type="EMBL" id="GLF96892.1"/>
    </source>
</evidence>
<sequence length="117" mass="11968">MDDEPVLRTRIGGRTVDLPGTLDGIRAALPEGQREAFDRAVGSAPLLDVPLIAARWGLPQEARDEDDALADQLRTGDFTGFGDLDDEPGDGPGDDQDGGADGGADSGAGHGQAGSGR</sequence>
<name>A0ABQ5P317_9ACTN</name>
<protein>
    <submittedName>
        <fullName evidence="2">Uncharacterized protein</fullName>
    </submittedName>
</protein>
<dbReference type="EMBL" id="BSBI01000009">
    <property type="protein sequence ID" value="GLF96892.1"/>
    <property type="molecule type" value="Genomic_DNA"/>
</dbReference>
<evidence type="ECO:0000313" key="3">
    <source>
        <dbReference type="Proteomes" id="UP001291653"/>
    </source>
</evidence>
<feature type="compositionally biased region" description="Acidic residues" evidence="1">
    <location>
        <begin position="83"/>
        <end position="98"/>
    </location>
</feature>
<feature type="region of interest" description="Disordered" evidence="1">
    <location>
        <begin position="74"/>
        <end position="117"/>
    </location>
</feature>
<dbReference type="RefSeq" id="WP_323448912.1">
    <property type="nucleotide sequence ID" value="NZ_BSBI01000009.1"/>
</dbReference>
<feature type="compositionally biased region" description="Gly residues" evidence="1">
    <location>
        <begin position="99"/>
        <end position="117"/>
    </location>
</feature>
<proteinExistence type="predicted"/>
<gene>
    <name evidence="2" type="ORF">SYYSPA8_21365</name>
</gene>
<evidence type="ECO:0000256" key="1">
    <source>
        <dbReference type="SAM" id="MobiDB-lite"/>
    </source>
</evidence>
<accession>A0ABQ5P317</accession>